<dbReference type="Proteomes" id="UP000197156">
    <property type="component" value="Chromosome"/>
</dbReference>
<dbReference type="OrthoDB" id="85958at2157"/>
<reference evidence="1 2" key="1">
    <citation type="submission" date="2016-03" db="EMBL/GenBank/DDBJ databases">
        <title>Complete genome sequence of Thermococcus celer.</title>
        <authorList>
            <person name="Oger P.M."/>
        </authorList>
    </citation>
    <scope>NUCLEOTIDE SEQUENCE [LARGE SCALE GENOMIC DNA]</scope>
    <source>
        <strain evidence="1 2">Vu 13</strain>
    </source>
</reference>
<dbReference type="KEGG" id="tce:A3L02_06930"/>
<evidence type="ECO:0000313" key="2">
    <source>
        <dbReference type="Proteomes" id="UP000197156"/>
    </source>
</evidence>
<proteinExistence type="predicted"/>
<evidence type="ECO:0000313" key="1">
    <source>
        <dbReference type="EMBL" id="ASI99310.1"/>
    </source>
</evidence>
<gene>
    <name evidence="1" type="ORF">A3L02_06930</name>
</gene>
<dbReference type="RefSeq" id="WP_088863245.1">
    <property type="nucleotide sequence ID" value="NZ_CP014854.1"/>
</dbReference>
<evidence type="ECO:0008006" key="3">
    <source>
        <dbReference type="Google" id="ProtNLM"/>
    </source>
</evidence>
<sequence>MGKGLAIMAIITVVLIAYALTTVRVPPASVEYREVFYTNNQSVTFVTKDGVGLFTMVINPRVDSFELTIEFPKGTSYLVKYGDRDYRGTDEFKVKVERGKVPDNVYVNFQLPQDLTRKLVFENGEARITVRGDKEPIWHGEDVIYVSYRKEGEKS</sequence>
<dbReference type="EMBL" id="CP014854">
    <property type="protein sequence ID" value="ASI99310.1"/>
    <property type="molecule type" value="Genomic_DNA"/>
</dbReference>
<accession>A0A218P2Z9</accession>
<dbReference type="GeneID" id="33324480"/>
<organism evidence="1 2">
    <name type="scientific">Thermococcus celer Vu 13 = JCM 8558</name>
    <dbReference type="NCBI Taxonomy" id="1293037"/>
    <lineage>
        <taxon>Archaea</taxon>
        <taxon>Methanobacteriati</taxon>
        <taxon>Methanobacteriota</taxon>
        <taxon>Thermococci</taxon>
        <taxon>Thermococcales</taxon>
        <taxon>Thermococcaceae</taxon>
        <taxon>Thermococcus</taxon>
    </lineage>
</organism>
<dbReference type="AlphaFoldDB" id="A0A218P2Z9"/>
<keyword evidence="2" id="KW-1185">Reference proteome</keyword>
<name>A0A218P2Z9_THECE</name>
<protein>
    <recommendedName>
        <fullName evidence="3">DUF1102 domain-containing protein</fullName>
    </recommendedName>
</protein>